<proteinExistence type="predicted"/>
<protein>
    <recommendedName>
        <fullName evidence="2">PH domain-containing protein</fullName>
    </recommendedName>
</protein>
<sequence length="759" mass="81316">MLPLKPPPLLPHKQHQHQQVSPNHKHAHDSELRNTLRRARSADSVFTLSAYFVRENDDDDGLELVEDDDEDEPLSKVAAALRQFPPFVLNPLWGDDDSTHKDTSPSPSSSAATPRSSHTLRHPHLSVLCSTLDEVRGITRKGQTQVERRWSRDTGLGSSIHSRSPEPAADESPQKELTAKLLASLDGYMEKIGEELAELQELELLLQGETAVGDAAAVAVAAEGSWVSAAADARPSPTTPDSPQGSDILPPSPPASPQKMRKVTSADTISTQSTTKAQNRLSSPPPNLALPDIPNVPSPSESSIVSSTGIVSPPSPSSPPVPIREIPAELKRLSRHLSLGASPKALRLLGVAEDTPMDEMPDMASPKAQRILGMSKDDVRRHSTTISRNRSTIVIPRSASPIPELPASTLVPVASLGAASVSTRPSMHVESALPLSGWVQKHSGRKIFRPWKARYCVLSDDSLKIYKSPAGTTAAPTSTFRVGSHMSIRLSTAPQFRGKPVLELRSGDRFVNLLFADAAEADNWLLEIKKAVARSRFASAALPEPPSRATVAPAPIVPSSAASPTAFPRKSPVDRPVVPRHSLPITLPPSLAPLSLALPPRSIPSPKYPTPPRSPTTRAPFAITFDRRASVSSFSTVTSVATSTSTTTAMSAHERYGITSSKSTPSPIDSAIAMLTRMEVEERRRSVRSESGAPSPLARKRMSFGSVEGERRRVSVMSDLGEWRAAEVALSAGGGIAALEAPVLPPPHMMPGLQEARSD</sequence>
<dbReference type="CDD" id="cd00821">
    <property type="entry name" value="PH"/>
    <property type="match status" value="1"/>
</dbReference>
<feature type="region of interest" description="Disordered" evidence="1">
    <location>
        <begin position="140"/>
        <end position="175"/>
    </location>
</feature>
<dbReference type="InterPro" id="IPR001849">
    <property type="entry name" value="PH_domain"/>
</dbReference>
<organism evidence="3 4">
    <name type="scientific">Blyttiomyces helicus</name>
    <dbReference type="NCBI Taxonomy" id="388810"/>
    <lineage>
        <taxon>Eukaryota</taxon>
        <taxon>Fungi</taxon>
        <taxon>Fungi incertae sedis</taxon>
        <taxon>Chytridiomycota</taxon>
        <taxon>Chytridiomycota incertae sedis</taxon>
        <taxon>Chytridiomycetes</taxon>
        <taxon>Chytridiomycetes incertae sedis</taxon>
        <taxon>Blyttiomyces</taxon>
    </lineage>
</organism>
<evidence type="ECO:0000256" key="1">
    <source>
        <dbReference type="SAM" id="MobiDB-lite"/>
    </source>
</evidence>
<feature type="compositionally biased region" description="Pro residues" evidence="1">
    <location>
        <begin position="1"/>
        <end position="10"/>
    </location>
</feature>
<feature type="compositionally biased region" description="Polar residues" evidence="1">
    <location>
        <begin position="265"/>
        <end position="282"/>
    </location>
</feature>
<feature type="compositionally biased region" description="Low complexity" evidence="1">
    <location>
        <begin position="104"/>
        <end position="117"/>
    </location>
</feature>
<feature type="domain" description="PH" evidence="2">
    <location>
        <begin position="432"/>
        <end position="533"/>
    </location>
</feature>
<dbReference type="OrthoDB" id="185175at2759"/>
<keyword evidence="4" id="KW-1185">Reference proteome</keyword>
<feature type="compositionally biased region" description="Low complexity" evidence="1">
    <location>
        <begin position="293"/>
        <end position="312"/>
    </location>
</feature>
<dbReference type="SUPFAM" id="SSF50729">
    <property type="entry name" value="PH domain-like"/>
    <property type="match status" value="1"/>
</dbReference>
<dbReference type="Gene3D" id="2.30.29.30">
    <property type="entry name" value="Pleckstrin-homology domain (PH domain)/Phosphotyrosine-binding domain (PTB)"/>
    <property type="match status" value="1"/>
</dbReference>
<evidence type="ECO:0000313" key="3">
    <source>
        <dbReference type="EMBL" id="RKO91756.1"/>
    </source>
</evidence>
<dbReference type="AlphaFoldDB" id="A0A4P9WM29"/>
<dbReference type="Proteomes" id="UP000269721">
    <property type="component" value="Unassembled WGS sequence"/>
</dbReference>
<feature type="compositionally biased region" description="Pro residues" evidence="1">
    <location>
        <begin position="313"/>
        <end position="322"/>
    </location>
</feature>
<dbReference type="SMART" id="SM00233">
    <property type="entry name" value="PH"/>
    <property type="match status" value="1"/>
</dbReference>
<dbReference type="Pfam" id="PF00169">
    <property type="entry name" value="PH"/>
    <property type="match status" value="1"/>
</dbReference>
<feature type="region of interest" description="Disordered" evidence="1">
    <location>
        <begin position="1"/>
        <end position="33"/>
    </location>
</feature>
<evidence type="ECO:0000313" key="4">
    <source>
        <dbReference type="Proteomes" id="UP000269721"/>
    </source>
</evidence>
<feature type="region of interest" description="Disordered" evidence="1">
    <location>
        <begin position="683"/>
        <end position="705"/>
    </location>
</feature>
<dbReference type="InterPro" id="IPR011993">
    <property type="entry name" value="PH-like_dom_sf"/>
</dbReference>
<feature type="region of interest" description="Disordered" evidence="1">
    <location>
        <begin position="229"/>
        <end position="322"/>
    </location>
</feature>
<evidence type="ECO:0000259" key="2">
    <source>
        <dbReference type="PROSITE" id="PS50003"/>
    </source>
</evidence>
<feature type="compositionally biased region" description="Low complexity" evidence="1">
    <location>
        <begin position="549"/>
        <end position="566"/>
    </location>
</feature>
<name>A0A4P9WM29_9FUNG</name>
<reference evidence="4" key="1">
    <citation type="journal article" date="2018" name="Nat. Microbiol.">
        <title>Leveraging single-cell genomics to expand the fungal tree of life.</title>
        <authorList>
            <person name="Ahrendt S.R."/>
            <person name="Quandt C.A."/>
            <person name="Ciobanu D."/>
            <person name="Clum A."/>
            <person name="Salamov A."/>
            <person name="Andreopoulos B."/>
            <person name="Cheng J.F."/>
            <person name="Woyke T."/>
            <person name="Pelin A."/>
            <person name="Henrissat B."/>
            <person name="Reynolds N.K."/>
            <person name="Benny G.L."/>
            <person name="Smith M.E."/>
            <person name="James T.Y."/>
            <person name="Grigoriev I.V."/>
        </authorList>
    </citation>
    <scope>NUCLEOTIDE SEQUENCE [LARGE SCALE GENOMIC DNA]</scope>
</reference>
<feature type="region of interest" description="Disordered" evidence="1">
    <location>
        <begin position="543"/>
        <end position="576"/>
    </location>
</feature>
<dbReference type="PROSITE" id="PS50003">
    <property type="entry name" value="PH_DOMAIN"/>
    <property type="match status" value="1"/>
</dbReference>
<gene>
    <name evidence="3" type="ORF">BDK51DRAFT_32986</name>
</gene>
<dbReference type="EMBL" id="KZ994915">
    <property type="protein sequence ID" value="RKO91756.1"/>
    <property type="molecule type" value="Genomic_DNA"/>
</dbReference>
<accession>A0A4P9WM29</accession>
<feature type="region of interest" description="Disordered" evidence="1">
    <location>
        <begin position="92"/>
        <end position="124"/>
    </location>
</feature>